<dbReference type="PhylomeDB" id="D7ELH9"/>
<dbReference type="GO" id="GO:0005743">
    <property type="term" value="C:mitochondrial inner membrane"/>
    <property type="evidence" value="ECO:0007669"/>
    <property type="project" value="UniProtKB-SubCell"/>
</dbReference>
<evidence type="ECO:0000256" key="5">
    <source>
        <dbReference type="ARBA" id="ARBA00022660"/>
    </source>
</evidence>
<evidence type="ECO:0000256" key="4">
    <source>
        <dbReference type="ARBA" id="ARBA00022448"/>
    </source>
</evidence>
<proteinExistence type="inferred from homology"/>
<protein>
    <recommendedName>
        <fullName evidence="3">NADH dehydrogenase [ubiquinone] 1 beta subcomplex subunit 4</fullName>
    </recommendedName>
    <alternativeName>
        <fullName evidence="12">Complex I-B15</fullName>
    </alternativeName>
    <alternativeName>
        <fullName evidence="13">NADH-ubiquinone oxidoreductase B15 subunit</fullName>
    </alternativeName>
</protein>
<dbReference type="HOGENOM" id="CLU_2760597_0_0_1"/>
<dbReference type="Proteomes" id="UP000007266">
    <property type="component" value="Unassembled WGS sequence"/>
</dbReference>
<keyword evidence="10" id="KW-0496">Mitochondrion</keyword>
<keyword evidence="11 14" id="KW-0472">Membrane</keyword>
<feature type="transmembrane region" description="Helical" evidence="14">
    <location>
        <begin position="26"/>
        <end position="44"/>
    </location>
</feature>
<comment type="subcellular location">
    <subcellularLocation>
        <location evidence="1">Mitochondrion inner membrane</location>
        <topology evidence="1">Single-pass membrane protein</topology>
    </subcellularLocation>
</comment>
<sequence length="70" mass="8365">FDPALQRYQAMRVSTYEHFKPNPKTAGYGFFLTLLPMVGYIYLLHTTRQAKEKRYRNGEVAYKDRDFKLI</sequence>
<evidence type="ECO:0000256" key="6">
    <source>
        <dbReference type="ARBA" id="ARBA00022692"/>
    </source>
</evidence>
<dbReference type="PANTHER" id="PTHR15469:SF0">
    <property type="entry name" value="NADH DEHYDROGENASE [UBIQUINONE] 1 BETA SUBCOMPLEX SUBUNIT 4"/>
    <property type="match status" value="1"/>
</dbReference>
<evidence type="ECO:0000256" key="8">
    <source>
        <dbReference type="ARBA" id="ARBA00022982"/>
    </source>
</evidence>
<evidence type="ECO:0000256" key="13">
    <source>
        <dbReference type="ARBA" id="ARBA00030987"/>
    </source>
</evidence>
<gene>
    <name evidence="15" type="primary">GLEAN_02331</name>
    <name evidence="15" type="ORF">TcasGA2_TC002331</name>
</gene>
<keyword evidence="16" id="KW-1185">Reference proteome</keyword>
<evidence type="ECO:0000313" key="16">
    <source>
        <dbReference type="Proteomes" id="UP000007266"/>
    </source>
</evidence>
<evidence type="ECO:0000256" key="7">
    <source>
        <dbReference type="ARBA" id="ARBA00022792"/>
    </source>
</evidence>
<organism evidence="15 16">
    <name type="scientific">Tribolium castaneum</name>
    <name type="common">Red flour beetle</name>
    <dbReference type="NCBI Taxonomy" id="7070"/>
    <lineage>
        <taxon>Eukaryota</taxon>
        <taxon>Metazoa</taxon>
        <taxon>Ecdysozoa</taxon>
        <taxon>Arthropoda</taxon>
        <taxon>Hexapoda</taxon>
        <taxon>Insecta</taxon>
        <taxon>Pterygota</taxon>
        <taxon>Neoptera</taxon>
        <taxon>Endopterygota</taxon>
        <taxon>Coleoptera</taxon>
        <taxon>Polyphaga</taxon>
        <taxon>Cucujiformia</taxon>
        <taxon>Tenebrionidae</taxon>
        <taxon>Tenebrionidae incertae sedis</taxon>
        <taxon>Tribolium</taxon>
    </lineage>
</organism>
<evidence type="ECO:0000256" key="12">
    <source>
        <dbReference type="ARBA" id="ARBA00030212"/>
    </source>
</evidence>
<dbReference type="OMA" id="YLLHTTR"/>
<evidence type="ECO:0000256" key="11">
    <source>
        <dbReference type="ARBA" id="ARBA00023136"/>
    </source>
</evidence>
<evidence type="ECO:0000313" key="15">
    <source>
        <dbReference type="EMBL" id="EFA12181.1"/>
    </source>
</evidence>
<dbReference type="InterPro" id="IPR009866">
    <property type="entry name" value="NADH_UbQ_OxRdtase_NDUFB4_su"/>
</dbReference>
<dbReference type="FunCoup" id="D7ELH9">
    <property type="interactions" value="218"/>
</dbReference>
<evidence type="ECO:0000256" key="1">
    <source>
        <dbReference type="ARBA" id="ARBA00004434"/>
    </source>
</evidence>
<feature type="non-terminal residue" evidence="15">
    <location>
        <position position="1"/>
    </location>
</feature>
<dbReference type="STRING" id="7070.D7ELH9"/>
<keyword evidence="7" id="KW-0999">Mitochondrion inner membrane</keyword>
<reference evidence="15 16" key="1">
    <citation type="journal article" date="2008" name="Nature">
        <title>The genome of the model beetle and pest Tribolium castaneum.</title>
        <authorList>
            <consortium name="Tribolium Genome Sequencing Consortium"/>
            <person name="Richards S."/>
            <person name="Gibbs R.A."/>
            <person name="Weinstock G.M."/>
            <person name="Brown S.J."/>
            <person name="Denell R."/>
            <person name="Beeman R.W."/>
            <person name="Gibbs R."/>
            <person name="Beeman R.W."/>
            <person name="Brown S.J."/>
            <person name="Bucher G."/>
            <person name="Friedrich M."/>
            <person name="Grimmelikhuijzen C.J."/>
            <person name="Klingler M."/>
            <person name="Lorenzen M."/>
            <person name="Richards S."/>
            <person name="Roth S."/>
            <person name="Schroder R."/>
            <person name="Tautz D."/>
            <person name="Zdobnov E.M."/>
            <person name="Muzny D."/>
            <person name="Gibbs R.A."/>
            <person name="Weinstock G.M."/>
            <person name="Attaway T."/>
            <person name="Bell S."/>
            <person name="Buhay C.J."/>
            <person name="Chandrabose M.N."/>
            <person name="Chavez D."/>
            <person name="Clerk-Blankenburg K.P."/>
            <person name="Cree A."/>
            <person name="Dao M."/>
            <person name="Davis C."/>
            <person name="Chacko J."/>
            <person name="Dinh H."/>
            <person name="Dugan-Rocha S."/>
            <person name="Fowler G."/>
            <person name="Garner T.T."/>
            <person name="Garnes J."/>
            <person name="Gnirke A."/>
            <person name="Hawes A."/>
            <person name="Hernandez J."/>
            <person name="Hines S."/>
            <person name="Holder M."/>
            <person name="Hume J."/>
            <person name="Jhangiani S.N."/>
            <person name="Joshi V."/>
            <person name="Khan Z.M."/>
            <person name="Jackson L."/>
            <person name="Kovar C."/>
            <person name="Kowis A."/>
            <person name="Lee S."/>
            <person name="Lewis L.R."/>
            <person name="Margolis J."/>
            <person name="Morgan M."/>
            <person name="Nazareth L.V."/>
            <person name="Nguyen N."/>
            <person name="Okwuonu G."/>
            <person name="Parker D."/>
            <person name="Richards S."/>
            <person name="Ruiz S.J."/>
            <person name="Santibanez J."/>
            <person name="Savard J."/>
            <person name="Scherer S.E."/>
            <person name="Schneider B."/>
            <person name="Sodergren E."/>
            <person name="Tautz D."/>
            <person name="Vattahil S."/>
            <person name="Villasana D."/>
            <person name="White C.S."/>
            <person name="Wright R."/>
            <person name="Park Y."/>
            <person name="Beeman R.W."/>
            <person name="Lord J."/>
            <person name="Oppert B."/>
            <person name="Lorenzen M."/>
            <person name="Brown S."/>
            <person name="Wang L."/>
            <person name="Savard J."/>
            <person name="Tautz D."/>
            <person name="Richards S."/>
            <person name="Weinstock G."/>
            <person name="Gibbs R.A."/>
            <person name="Liu Y."/>
            <person name="Worley K."/>
            <person name="Weinstock G."/>
            <person name="Elsik C.G."/>
            <person name="Reese J.T."/>
            <person name="Elhaik E."/>
            <person name="Landan G."/>
            <person name="Graur D."/>
            <person name="Arensburger P."/>
            <person name="Atkinson P."/>
            <person name="Beeman R.W."/>
            <person name="Beidler J."/>
            <person name="Brown S.J."/>
            <person name="Demuth J.P."/>
            <person name="Drury D.W."/>
            <person name="Du Y.Z."/>
            <person name="Fujiwara H."/>
            <person name="Lorenzen M."/>
            <person name="Maselli V."/>
            <person name="Osanai M."/>
            <person name="Park Y."/>
            <person name="Robertson H.M."/>
            <person name="Tu Z."/>
            <person name="Wang J.J."/>
            <person name="Wang S."/>
            <person name="Richards S."/>
            <person name="Song H."/>
            <person name="Zhang L."/>
            <person name="Sodergren E."/>
            <person name="Werner D."/>
            <person name="Stanke M."/>
            <person name="Morgenstern B."/>
            <person name="Solovyev V."/>
            <person name="Kosarev P."/>
            <person name="Brown G."/>
            <person name="Chen H.C."/>
            <person name="Ermolaeva O."/>
            <person name="Hlavina W."/>
            <person name="Kapustin Y."/>
            <person name="Kiryutin B."/>
            <person name="Kitts P."/>
            <person name="Maglott D."/>
            <person name="Pruitt K."/>
            <person name="Sapojnikov V."/>
            <person name="Souvorov A."/>
            <person name="Mackey A.J."/>
            <person name="Waterhouse R.M."/>
            <person name="Wyder S."/>
            <person name="Zdobnov E.M."/>
            <person name="Zdobnov E.M."/>
            <person name="Wyder S."/>
            <person name="Kriventseva E.V."/>
            <person name="Kadowaki T."/>
            <person name="Bork P."/>
            <person name="Aranda M."/>
            <person name="Bao R."/>
            <person name="Beermann A."/>
            <person name="Berns N."/>
            <person name="Bolognesi R."/>
            <person name="Bonneton F."/>
            <person name="Bopp D."/>
            <person name="Brown S.J."/>
            <person name="Bucher G."/>
            <person name="Butts T."/>
            <person name="Chaumot A."/>
            <person name="Denell R.E."/>
            <person name="Ferrier D.E."/>
            <person name="Friedrich M."/>
            <person name="Gordon C.M."/>
            <person name="Jindra M."/>
            <person name="Klingler M."/>
            <person name="Lan Q."/>
            <person name="Lattorff H.M."/>
            <person name="Laudet V."/>
            <person name="von Levetsow C."/>
            <person name="Liu Z."/>
            <person name="Lutz R."/>
            <person name="Lynch J.A."/>
            <person name="da Fonseca R.N."/>
            <person name="Posnien N."/>
            <person name="Reuter R."/>
            <person name="Roth S."/>
            <person name="Savard J."/>
            <person name="Schinko J.B."/>
            <person name="Schmitt C."/>
            <person name="Schoppmeier M."/>
            <person name="Schroder R."/>
            <person name="Shippy T.D."/>
            <person name="Simonnet F."/>
            <person name="Marques-Souza H."/>
            <person name="Tautz D."/>
            <person name="Tomoyasu Y."/>
            <person name="Trauner J."/>
            <person name="Van der Zee M."/>
            <person name="Vervoort M."/>
            <person name="Wittkopp N."/>
            <person name="Wimmer E.A."/>
            <person name="Yang X."/>
            <person name="Jones A.K."/>
            <person name="Sattelle D.B."/>
            <person name="Ebert P.R."/>
            <person name="Nelson D."/>
            <person name="Scott J.G."/>
            <person name="Beeman R.W."/>
            <person name="Muthukrishnan S."/>
            <person name="Kramer K.J."/>
            <person name="Arakane Y."/>
            <person name="Beeman R.W."/>
            <person name="Zhu Q."/>
            <person name="Hogenkamp D."/>
            <person name="Dixit R."/>
            <person name="Oppert B."/>
            <person name="Jiang H."/>
            <person name="Zou Z."/>
            <person name="Marshall J."/>
            <person name="Elpidina E."/>
            <person name="Vinokurov K."/>
            <person name="Oppert C."/>
            <person name="Zou Z."/>
            <person name="Evans J."/>
            <person name="Lu Z."/>
            <person name="Zhao P."/>
            <person name="Sumathipala N."/>
            <person name="Altincicek B."/>
            <person name="Vilcinskas A."/>
            <person name="Williams M."/>
            <person name="Hultmark D."/>
            <person name="Hetru C."/>
            <person name="Jiang H."/>
            <person name="Grimmelikhuijzen C.J."/>
            <person name="Hauser F."/>
            <person name="Cazzamali G."/>
            <person name="Williamson M."/>
            <person name="Park Y."/>
            <person name="Li B."/>
            <person name="Tanaka Y."/>
            <person name="Predel R."/>
            <person name="Neupert S."/>
            <person name="Schachtner J."/>
            <person name="Verleyen P."/>
            <person name="Raible F."/>
            <person name="Bork P."/>
            <person name="Friedrich M."/>
            <person name="Walden K.K."/>
            <person name="Robertson H.M."/>
            <person name="Angeli S."/>
            <person name="Foret S."/>
            <person name="Bucher G."/>
            <person name="Schuetz S."/>
            <person name="Maleszka R."/>
            <person name="Wimmer E.A."/>
            <person name="Beeman R.W."/>
            <person name="Lorenzen M."/>
            <person name="Tomoyasu Y."/>
            <person name="Miller S.C."/>
            <person name="Grossmann D."/>
            <person name="Bucher G."/>
        </authorList>
    </citation>
    <scope>NUCLEOTIDE SEQUENCE [LARGE SCALE GENOMIC DNA]</scope>
    <source>
        <strain evidence="15 16">Georgia GA2</strain>
    </source>
</reference>
<comment type="similarity">
    <text evidence="2">Belongs to the complex I NDUFB4 subunit family.</text>
</comment>
<keyword evidence="5" id="KW-0679">Respiratory chain</keyword>
<evidence type="ECO:0000256" key="3">
    <source>
        <dbReference type="ARBA" id="ARBA00018681"/>
    </source>
</evidence>
<evidence type="ECO:0000256" key="9">
    <source>
        <dbReference type="ARBA" id="ARBA00022989"/>
    </source>
</evidence>
<keyword evidence="9 14" id="KW-1133">Transmembrane helix</keyword>
<dbReference type="AlphaFoldDB" id="D7ELH9"/>
<dbReference type="PANTHER" id="PTHR15469">
    <property type="entry name" value="NADH-UBIQUINONE OXIDOREDUCTASE B15 SUBUNIT"/>
    <property type="match status" value="1"/>
</dbReference>
<dbReference type="InParanoid" id="D7ELH9"/>
<dbReference type="Pfam" id="PF07225">
    <property type="entry name" value="NDUF_B4"/>
    <property type="match status" value="1"/>
</dbReference>
<evidence type="ECO:0000256" key="14">
    <source>
        <dbReference type="SAM" id="Phobius"/>
    </source>
</evidence>
<evidence type="ECO:0000256" key="2">
    <source>
        <dbReference type="ARBA" id="ARBA00007260"/>
    </source>
</evidence>
<keyword evidence="4" id="KW-0813">Transport</keyword>
<keyword evidence="8" id="KW-0249">Electron transport</keyword>
<dbReference type="EMBL" id="KQ973000">
    <property type="protein sequence ID" value="EFA12181.1"/>
    <property type="molecule type" value="Genomic_DNA"/>
</dbReference>
<evidence type="ECO:0000256" key="10">
    <source>
        <dbReference type="ARBA" id="ARBA00023128"/>
    </source>
</evidence>
<name>D7ELH9_TRICA</name>
<reference evidence="15 16" key="2">
    <citation type="journal article" date="2010" name="Nucleic Acids Res.">
        <title>BeetleBase in 2010: revisions to provide comprehensive genomic information for Tribolium castaneum.</title>
        <authorList>
            <person name="Kim H.S."/>
            <person name="Murphy T."/>
            <person name="Xia J."/>
            <person name="Caragea D."/>
            <person name="Park Y."/>
            <person name="Beeman R.W."/>
            <person name="Lorenzen M.D."/>
            <person name="Butcher S."/>
            <person name="Manak J.R."/>
            <person name="Brown S.J."/>
        </authorList>
    </citation>
    <scope>NUCLEOTIDE SEQUENCE [LARGE SCALE GENOMIC DNA]</scope>
    <source>
        <strain evidence="15 16">Georgia GA2</strain>
    </source>
</reference>
<accession>D7ELH9</accession>
<keyword evidence="6 14" id="KW-0812">Transmembrane</keyword>
<dbReference type="eggNOG" id="ENOG502S8GT">
    <property type="taxonomic scope" value="Eukaryota"/>
</dbReference>